<accession>A0A9P4V5D6</accession>
<keyword evidence="2" id="KW-1185">Reference proteome</keyword>
<dbReference type="AlphaFoldDB" id="A0A9P4V5D6"/>
<reference evidence="1" key="1">
    <citation type="journal article" date="2020" name="Stud. Mycol.">
        <title>101 Dothideomycetes genomes: a test case for predicting lifestyles and emergence of pathogens.</title>
        <authorList>
            <person name="Haridas S."/>
            <person name="Albert R."/>
            <person name="Binder M."/>
            <person name="Bloem J."/>
            <person name="Labutti K."/>
            <person name="Salamov A."/>
            <person name="Andreopoulos B."/>
            <person name="Baker S."/>
            <person name="Barry K."/>
            <person name="Bills G."/>
            <person name="Bluhm B."/>
            <person name="Cannon C."/>
            <person name="Castanera R."/>
            <person name="Culley D."/>
            <person name="Daum C."/>
            <person name="Ezra D."/>
            <person name="Gonzalez J."/>
            <person name="Henrissat B."/>
            <person name="Kuo A."/>
            <person name="Liang C."/>
            <person name="Lipzen A."/>
            <person name="Lutzoni F."/>
            <person name="Magnuson J."/>
            <person name="Mondo S."/>
            <person name="Nolan M."/>
            <person name="Ohm R."/>
            <person name="Pangilinan J."/>
            <person name="Park H.-J."/>
            <person name="Ramirez L."/>
            <person name="Alfaro M."/>
            <person name="Sun H."/>
            <person name="Tritt A."/>
            <person name="Yoshinaga Y."/>
            <person name="Zwiers L.-H."/>
            <person name="Turgeon B."/>
            <person name="Goodwin S."/>
            <person name="Spatafora J."/>
            <person name="Crous P."/>
            <person name="Grigoriev I."/>
        </authorList>
    </citation>
    <scope>NUCLEOTIDE SEQUENCE</scope>
    <source>
        <strain evidence="1">CBS 125425</strain>
    </source>
</reference>
<sequence>MLCTARADLPAIAPIGHGLPCLVLIPALRPRSIAAHVGGHPLTRLLDLGERRCLGRRLAPPAATVPFVSAIPSAASLGAAGALVLDVLGTRSDGVNAVQG</sequence>
<proteinExistence type="predicted"/>
<evidence type="ECO:0000313" key="1">
    <source>
        <dbReference type="EMBL" id="KAF2738659.1"/>
    </source>
</evidence>
<gene>
    <name evidence="1" type="ORF">EJ04DRAFT_509523</name>
</gene>
<evidence type="ECO:0000313" key="2">
    <source>
        <dbReference type="Proteomes" id="UP000799444"/>
    </source>
</evidence>
<dbReference type="Proteomes" id="UP000799444">
    <property type="component" value="Unassembled WGS sequence"/>
</dbReference>
<protein>
    <submittedName>
        <fullName evidence="1">Uncharacterized protein</fullName>
    </submittedName>
</protein>
<dbReference type="EMBL" id="ML996108">
    <property type="protein sequence ID" value="KAF2738659.1"/>
    <property type="molecule type" value="Genomic_DNA"/>
</dbReference>
<organism evidence="1 2">
    <name type="scientific">Polyplosphaeria fusca</name>
    <dbReference type="NCBI Taxonomy" id="682080"/>
    <lineage>
        <taxon>Eukaryota</taxon>
        <taxon>Fungi</taxon>
        <taxon>Dikarya</taxon>
        <taxon>Ascomycota</taxon>
        <taxon>Pezizomycotina</taxon>
        <taxon>Dothideomycetes</taxon>
        <taxon>Pleosporomycetidae</taxon>
        <taxon>Pleosporales</taxon>
        <taxon>Tetraplosphaeriaceae</taxon>
        <taxon>Polyplosphaeria</taxon>
    </lineage>
</organism>
<name>A0A9P4V5D6_9PLEO</name>
<comment type="caution">
    <text evidence="1">The sequence shown here is derived from an EMBL/GenBank/DDBJ whole genome shotgun (WGS) entry which is preliminary data.</text>
</comment>